<keyword evidence="9" id="KW-0458">Lysosome</keyword>
<dbReference type="PANTHER" id="PTHR13131:SF5">
    <property type="entry name" value="CYSTINOSIN"/>
    <property type="match status" value="1"/>
</dbReference>
<dbReference type="EMBL" id="CP042189">
    <property type="protein sequence ID" value="QDS71062.1"/>
    <property type="molecule type" value="Genomic_DNA"/>
</dbReference>
<keyword evidence="8 11" id="KW-0472">Membrane</keyword>
<feature type="transmembrane region" description="Helical" evidence="11">
    <location>
        <begin position="164"/>
        <end position="187"/>
    </location>
</feature>
<keyword evidence="7 11" id="KW-1133">Transmembrane helix</keyword>
<dbReference type="GO" id="GO:0005774">
    <property type="term" value="C:vacuolar membrane"/>
    <property type="evidence" value="ECO:0007669"/>
    <property type="project" value="TreeGrafter"/>
</dbReference>
<dbReference type="InterPro" id="IPR005282">
    <property type="entry name" value="LC_transporter"/>
</dbReference>
<reference evidence="12 13" key="1">
    <citation type="submission" date="2019-07" db="EMBL/GenBank/DDBJ databases">
        <title>Finished genome of Venturia effusa.</title>
        <authorList>
            <person name="Young C.A."/>
            <person name="Cox M.P."/>
            <person name="Ganley A.R.D."/>
            <person name="David W.J."/>
        </authorList>
    </citation>
    <scope>NUCLEOTIDE SEQUENCE [LARGE SCALE GENOMIC DNA]</scope>
    <source>
        <strain evidence="13">albino</strain>
    </source>
</reference>
<keyword evidence="5" id="KW-0677">Repeat</keyword>
<dbReference type="GO" id="GO:0015293">
    <property type="term" value="F:symporter activity"/>
    <property type="evidence" value="ECO:0007669"/>
    <property type="project" value="UniProtKB-KW"/>
</dbReference>
<dbReference type="AlphaFoldDB" id="A0A517L605"/>
<feature type="transmembrane region" description="Helical" evidence="11">
    <location>
        <begin position="55"/>
        <end position="78"/>
    </location>
</feature>
<proteinExistence type="inferred from homology"/>
<evidence type="ECO:0008006" key="14">
    <source>
        <dbReference type="Google" id="ProtNLM"/>
    </source>
</evidence>
<evidence type="ECO:0000256" key="8">
    <source>
        <dbReference type="ARBA" id="ARBA00023136"/>
    </source>
</evidence>
<evidence type="ECO:0000256" key="2">
    <source>
        <dbReference type="ARBA" id="ARBA00006855"/>
    </source>
</evidence>
<keyword evidence="4 11" id="KW-0812">Transmembrane</keyword>
<dbReference type="OrthoDB" id="75720at2759"/>
<evidence type="ECO:0000256" key="6">
    <source>
        <dbReference type="ARBA" id="ARBA00022847"/>
    </source>
</evidence>
<dbReference type="SMART" id="SM00679">
    <property type="entry name" value="CTNS"/>
    <property type="match status" value="2"/>
</dbReference>
<evidence type="ECO:0000256" key="10">
    <source>
        <dbReference type="ARBA" id="ARBA00048473"/>
    </source>
</evidence>
<dbReference type="STRING" id="50376.A0A517L605"/>
<comment type="subcellular location">
    <subcellularLocation>
        <location evidence="1">Lysosome membrane</location>
        <topology evidence="1">Multi-pass membrane protein</topology>
    </subcellularLocation>
</comment>
<keyword evidence="6" id="KW-0769">Symport</keyword>
<evidence type="ECO:0000256" key="3">
    <source>
        <dbReference type="ARBA" id="ARBA00022448"/>
    </source>
</evidence>
<evidence type="ECO:0000313" key="12">
    <source>
        <dbReference type="EMBL" id="QDS71062.1"/>
    </source>
</evidence>
<evidence type="ECO:0000256" key="9">
    <source>
        <dbReference type="ARBA" id="ARBA00023228"/>
    </source>
</evidence>
<dbReference type="Proteomes" id="UP000316270">
    <property type="component" value="Chromosome 5"/>
</dbReference>
<gene>
    <name evidence="12" type="ORF">FKW77_008717</name>
</gene>
<name>A0A517L605_9PEZI</name>
<dbReference type="InterPro" id="IPR006603">
    <property type="entry name" value="PQ-loop_rpt"/>
</dbReference>
<dbReference type="FunFam" id="1.20.1280.290:FF:000016">
    <property type="entry name" value="Cystinosin homolog"/>
    <property type="match status" value="1"/>
</dbReference>
<feature type="transmembrane region" description="Helical" evidence="11">
    <location>
        <begin position="12"/>
        <end position="34"/>
    </location>
</feature>
<accession>A0A517L605</accession>
<dbReference type="Gene3D" id="1.20.1280.290">
    <property type="match status" value="2"/>
</dbReference>
<feature type="transmembrane region" description="Helical" evidence="11">
    <location>
        <begin position="98"/>
        <end position="120"/>
    </location>
</feature>
<comment type="similarity">
    <text evidence="2">Belongs to the cystinosin family.</text>
</comment>
<sequence>MLVVAGSDARIVFAKAVSRLFGWIYFTAWSLSFYPQPLLNWRRKSTLGLAIDFPTCNVLGFISYTVSTAAFLYSPLIQRQYAYRHPLSPETTVRFNDFVFAAHGALLCVITYSQFFPAIWKFKVGARQRASSVVLGIFWGSILGVAFIAILVRTRGKDGGNDPAGWAWIDVIYSFGYVKLICTVFKYCPQVYVNYKRKSTKGWSIDQILLDFTGGVLSLAQLLIDSALQADWSGLTGNPVKLGLSNVSMLFDIIFITQHYILYPDRQASRKASVDDEWEGEQRSLVYSED</sequence>
<evidence type="ECO:0000256" key="7">
    <source>
        <dbReference type="ARBA" id="ARBA00022989"/>
    </source>
</evidence>
<evidence type="ECO:0000256" key="4">
    <source>
        <dbReference type="ARBA" id="ARBA00022692"/>
    </source>
</evidence>
<dbReference type="GO" id="GO:0015184">
    <property type="term" value="F:L-cystine transmembrane transporter activity"/>
    <property type="evidence" value="ECO:0007669"/>
    <property type="project" value="TreeGrafter"/>
</dbReference>
<dbReference type="Pfam" id="PF04193">
    <property type="entry name" value="PQ-loop"/>
    <property type="match status" value="2"/>
</dbReference>
<evidence type="ECO:0000313" key="13">
    <source>
        <dbReference type="Proteomes" id="UP000316270"/>
    </source>
</evidence>
<evidence type="ECO:0000256" key="5">
    <source>
        <dbReference type="ARBA" id="ARBA00022737"/>
    </source>
</evidence>
<organism evidence="12 13">
    <name type="scientific">Venturia effusa</name>
    <dbReference type="NCBI Taxonomy" id="50376"/>
    <lineage>
        <taxon>Eukaryota</taxon>
        <taxon>Fungi</taxon>
        <taxon>Dikarya</taxon>
        <taxon>Ascomycota</taxon>
        <taxon>Pezizomycotina</taxon>
        <taxon>Dothideomycetes</taxon>
        <taxon>Pleosporomycetidae</taxon>
        <taxon>Venturiales</taxon>
        <taxon>Venturiaceae</taxon>
        <taxon>Venturia</taxon>
    </lineage>
</organism>
<keyword evidence="13" id="KW-1185">Reference proteome</keyword>
<dbReference type="PANTHER" id="PTHR13131">
    <property type="entry name" value="CYSTINOSIN"/>
    <property type="match status" value="1"/>
</dbReference>
<protein>
    <recommendedName>
        <fullName evidence="14">Cystinosin</fullName>
    </recommendedName>
</protein>
<dbReference type="GO" id="GO:0000324">
    <property type="term" value="C:fungal-type vacuole"/>
    <property type="evidence" value="ECO:0007669"/>
    <property type="project" value="TreeGrafter"/>
</dbReference>
<keyword evidence="3" id="KW-0813">Transport</keyword>
<evidence type="ECO:0000256" key="11">
    <source>
        <dbReference type="SAM" id="Phobius"/>
    </source>
</evidence>
<feature type="transmembrane region" description="Helical" evidence="11">
    <location>
        <begin position="132"/>
        <end position="152"/>
    </location>
</feature>
<dbReference type="NCBIfam" id="TIGR00951">
    <property type="entry name" value="2A43"/>
    <property type="match status" value="1"/>
</dbReference>
<evidence type="ECO:0000256" key="1">
    <source>
        <dbReference type="ARBA" id="ARBA00004155"/>
    </source>
</evidence>
<comment type="catalytic activity">
    <reaction evidence="10">
        <text>L-cystine(out) + H(+)(out) = L-cystine(in) + H(+)(in)</text>
        <dbReference type="Rhea" id="RHEA:66172"/>
        <dbReference type="ChEBI" id="CHEBI:15378"/>
        <dbReference type="ChEBI" id="CHEBI:35491"/>
    </reaction>
    <physiologicalReaction direction="left-to-right" evidence="10">
        <dbReference type="Rhea" id="RHEA:66173"/>
    </physiologicalReaction>
</comment>